<evidence type="ECO:0000256" key="4">
    <source>
        <dbReference type="ARBA" id="ARBA00039775"/>
    </source>
</evidence>
<dbReference type="Gene3D" id="1.10.20.10">
    <property type="entry name" value="Histone, subunit A"/>
    <property type="match status" value="1"/>
</dbReference>
<feature type="domain" description="Transcription factor CBF/NF-Y/archaeal histone" evidence="7">
    <location>
        <begin position="125"/>
        <end position="188"/>
    </location>
</feature>
<name>A0AAN6WYV9_9PEZI</name>
<comment type="caution">
    <text evidence="8">The sequence shown here is derived from an EMBL/GenBank/DDBJ whole genome shotgun (WGS) entry which is preliminary data.</text>
</comment>
<evidence type="ECO:0000259" key="7">
    <source>
        <dbReference type="Pfam" id="PF00808"/>
    </source>
</evidence>
<dbReference type="GO" id="GO:0031490">
    <property type="term" value="F:chromatin DNA binding"/>
    <property type="evidence" value="ECO:0007669"/>
    <property type="project" value="TreeGrafter"/>
</dbReference>
<dbReference type="Proteomes" id="UP001302126">
    <property type="component" value="Unassembled WGS sequence"/>
</dbReference>
<dbReference type="InterPro" id="IPR009072">
    <property type="entry name" value="Histone-fold"/>
</dbReference>
<dbReference type="GO" id="GO:0008623">
    <property type="term" value="C:CHRAC"/>
    <property type="evidence" value="ECO:0007669"/>
    <property type="project" value="TreeGrafter"/>
</dbReference>
<feature type="compositionally biased region" description="Acidic residues" evidence="6">
    <location>
        <begin position="312"/>
        <end position="380"/>
    </location>
</feature>
<reference evidence="8" key="1">
    <citation type="journal article" date="2023" name="Mol. Phylogenet. Evol.">
        <title>Genome-scale phylogeny and comparative genomics of the fungal order Sordariales.</title>
        <authorList>
            <person name="Hensen N."/>
            <person name="Bonometti L."/>
            <person name="Westerberg I."/>
            <person name="Brannstrom I.O."/>
            <person name="Guillou S."/>
            <person name="Cros-Aarteil S."/>
            <person name="Calhoun S."/>
            <person name="Haridas S."/>
            <person name="Kuo A."/>
            <person name="Mondo S."/>
            <person name="Pangilinan J."/>
            <person name="Riley R."/>
            <person name="LaButti K."/>
            <person name="Andreopoulos B."/>
            <person name="Lipzen A."/>
            <person name="Chen C."/>
            <person name="Yan M."/>
            <person name="Daum C."/>
            <person name="Ng V."/>
            <person name="Clum A."/>
            <person name="Steindorff A."/>
            <person name="Ohm R.A."/>
            <person name="Martin F."/>
            <person name="Silar P."/>
            <person name="Natvig D.O."/>
            <person name="Lalanne C."/>
            <person name="Gautier V."/>
            <person name="Ament-Velasquez S.L."/>
            <person name="Kruys A."/>
            <person name="Hutchinson M.I."/>
            <person name="Powell A.J."/>
            <person name="Barry K."/>
            <person name="Miller A.N."/>
            <person name="Grigoriev I.V."/>
            <person name="Debuchy R."/>
            <person name="Gladieux P."/>
            <person name="Hiltunen Thoren M."/>
            <person name="Johannesson H."/>
        </authorList>
    </citation>
    <scope>NUCLEOTIDE SEQUENCE</scope>
    <source>
        <strain evidence="8">PSN309</strain>
    </source>
</reference>
<evidence type="ECO:0000256" key="6">
    <source>
        <dbReference type="SAM" id="MobiDB-lite"/>
    </source>
</evidence>
<dbReference type="GO" id="GO:0031507">
    <property type="term" value="P:heterochromatin formation"/>
    <property type="evidence" value="ECO:0007669"/>
    <property type="project" value="TreeGrafter"/>
</dbReference>
<feature type="region of interest" description="Disordered" evidence="6">
    <location>
        <begin position="1"/>
        <end position="115"/>
    </location>
</feature>
<dbReference type="EMBL" id="MU864365">
    <property type="protein sequence ID" value="KAK4190511.1"/>
    <property type="molecule type" value="Genomic_DNA"/>
</dbReference>
<dbReference type="SUPFAM" id="SSF47113">
    <property type="entry name" value="Histone-fold"/>
    <property type="match status" value="1"/>
</dbReference>
<accession>A0AAN6WYV9</accession>
<evidence type="ECO:0000256" key="3">
    <source>
        <dbReference type="ARBA" id="ARBA00023242"/>
    </source>
</evidence>
<dbReference type="PANTHER" id="PTHR46172">
    <property type="entry name" value="DNA POLYMERASE EPSILON SUBUNIT 3"/>
    <property type="match status" value="1"/>
</dbReference>
<feature type="compositionally biased region" description="Basic and acidic residues" evidence="6">
    <location>
        <begin position="1"/>
        <end position="12"/>
    </location>
</feature>
<proteinExistence type="predicted"/>
<dbReference type="CDD" id="cd22928">
    <property type="entry name" value="HFD_POLE3_DPB4"/>
    <property type="match status" value="1"/>
</dbReference>
<feature type="compositionally biased region" description="Basic and acidic residues" evidence="6">
    <location>
        <begin position="102"/>
        <end position="114"/>
    </location>
</feature>
<gene>
    <name evidence="8" type="ORF">QBC35DRAFT_70565</name>
</gene>
<dbReference type="PANTHER" id="PTHR46172:SF1">
    <property type="entry name" value="DNA POLYMERASE EPSILON SUBUNIT 3"/>
    <property type="match status" value="1"/>
</dbReference>
<evidence type="ECO:0000313" key="9">
    <source>
        <dbReference type="Proteomes" id="UP001302126"/>
    </source>
</evidence>
<feature type="compositionally biased region" description="Polar residues" evidence="6">
    <location>
        <begin position="277"/>
        <end position="289"/>
    </location>
</feature>
<evidence type="ECO:0000256" key="1">
    <source>
        <dbReference type="ARBA" id="ARBA00004123"/>
    </source>
</evidence>
<feature type="compositionally biased region" description="Pro residues" evidence="6">
    <location>
        <begin position="82"/>
        <end position="93"/>
    </location>
</feature>
<sequence>MTNKSRKSDPRPRPVQSDVSAARFVLADDVDTAMTNSPAAPAPAPPTTAAVTIAPAPPTPAASVPQPAVSATPVGTESPDLHTPPNPTTPGPPASVAASSPNDKKDGGKSKSVEPDAVTIEDLALPKSIITRLAKGVLPANTQIQANAILALTKSATVFINYLANAANEHTVSSGKKTIMPADVFKAIEDTEMGFMKERLEAEFAKFNSIQTSKRSTYRKKVAAAKRASTGAPGTAGGEEENGAAGAGAGEASFMSSATGNGEDIEIDDTDTGDNRSFATAATSTSINGQAAPRAAKKAKIDGAAASKMDVDDQEEPSDAETEPDAQVDEDDEEPEDEEEGEEEEEEEEEEDGPGEEGEDDMEERENGGDGDEALDDDSD</sequence>
<evidence type="ECO:0000313" key="8">
    <source>
        <dbReference type="EMBL" id="KAK4190511.1"/>
    </source>
</evidence>
<dbReference type="AlphaFoldDB" id="A0AAN6WYV9"/>
<dbReference type="GO" id="GO:0006272">
    <property type="term" value="P:leading strand elongation"/>
    <property type="evidence" value="ECO:0007669"/>
    <property type="project" value="TreeGrafter"/>
</dbReference>
<dbReference type="GO" id="GO:0008622">
    <property type="term" value="C:epsilon DNA polymerase complex"/>
    <property type="evidence" value="ECO:0007669"/>
    <property type="project" value="TreeGrafter"/>
</dbReference>
<evidence type="ECO:0000256" key="2">
    <source>
        <dbReference type="ARBA" id="ARBA00022705"/>
    </source>
</evidence>
<dbReference type="InterPro" id="IPR051377">
    <property type="entry name" value="DNA_Pol-Epsilon_Subunit"/>
</dbReference>
<dbReference type="GO" id="GO:0046982">
    <property type="term" value="F:protein heterodimerization activity"/>
    <property type="evidence" value="ECO:0007669"/>
    <property type="project" value="InterPro"/>
</dbReference>
<organism evidence="8 9">
    <name type="scientific">Podospora australis</name>
    <dbReference type="NCBI Taxonomy" id="1536484"/>
    <lineage>
        <taxon>Eukaryota</taxon>
        <taxon>Fungi</taxon>
        <taxon>Dikarya</taxon>
        <taxon>Ascomycota</taxon>
        <taxon>Pezizomycotina</taxon>
        <taxon>Sordariomycetes</taxon>
        <taxon>Sordariomycetidae</taxon>
        <taxon>Sordariales</taxon>
        <taxon>Podosporaceae</taxon>
        <taxon>Podospora</taxon>
    </lineage>
</organism>
<dbReference type="GO" id="GO:0006974">
    <property type="term" value="P:DNA damage response"/>
    <property type="evidence" value="ECO:0007669"/>
    <property type="project" value="TreeGrafter"/>
</dbReference>
<protein>
    <recommendedName>
        <fullName evidence="4">DNA polymerase epsilon subunit D</fullName>
    </recommendedName>
    <alternativeName>
        <fullName evidence="5">DNA polymerase II subunit D</fullName>
    </alternativeName>
</protein>
<evidence type="ECO:0000256" key="5">
    <source>
        <dbReference type="ARBA" id="ARBA00042096"/>
    </source>
</evidence>
<dbReference type="InterPro" id="IPR003958">
    <property type="entry name" value="CBFA_NFYB_domain"/>
</dbReference>
<keyword evidence="9" id="KW-1185">Reference proteome</keyword>
<feature type="region of interest" description="Disordered" evidence="6">
    <location>
        <begin position="225"/>
        <end position="380"/>
    </location>
</feature>
<keyword evidence="2" id="KW-0235">DNA replication</keyword>
<feature type="compositionally biased region" description="Acidic residues" evidence="6">
    <location>
        <begin position="263"/>
        <end position="272"/>
    </location>
</feature>
<dbReference type="Pfam" id="PF00808">
    <property type="entry name" value="CBFD_NFYB_HMF"/>
    <property type="match status" value="1"/>
</dbReference>
<feature type="compositionally biased region" description="Low complexity" evidence="6">
    <location>
        <begin position="61"/>
        <end position="74"/>
    </location>
</feature>
<comment type="subcellular location">
    <subcellularLocation>
        <location evidence="1">Nucleus</location>
    </subcellularLocation>
</comment>
<keyword evidence="3" id="KW-0539">Nucleus</keyword>
<reference evidence="8" key="2">
    <citation type="submission" date="2023-05" db="EMBL/GenBank/DDBJ databases">
        <authorList>
            <consortium name="Lawrence Berkeley National Laboratory"/>
            <person name="Steindorff A."/>
            <person name="Hensen N."/>
            <person name="Bonometti L."/>
            <person name="Westerberg I."/>
            <person name="Brannstrom I.O."/>
            <person name="Guillou S."/>
            <person name="Cros-Aarteil S."/>
            <person name="Calhoun S."/>
            <person name="Haridas S."/>
            <person name="Kuo A."/>
            <person name="Mondo S."/>
            <person name="Pangilinan J."/>
            <person name="Riley R."/>
            <person name="Labutti K."/>
            <person name="Andreopoulos B."/>
            <person name="Lipzen A."/>
            <person name="Chen C."/>
            <person name="Yanf M."/>
            <person name="Daum C."/>
            <person name="Ng V."/>
            <person name="Clum A."/>
            <person name="Ohm R."/>
            <person name="Martin F."/>
            <person name="Silar P."/>
            <person name="Natvig D."/>
            <person name="Lalanne C."/>
            <person name="Gautier V."/>
            <person name="Ament-Velasquez S.L."/>
            <person name="Kruys A."/>
            <person name="Hutchinson M.I."/>
            <person name="Powell A.J."/>
            <person name="Barry K."/>
            <person name="Miller A.N."/>
            <person name="Grigoriev I.V."/>
            <person name="Debuchy R."/>
            <person name="Gladieux P."/>
            <person name="Thoren M.H."/>
            <person name="Johannesson H."/>
        </authorList>
    </citation>
    <scope>NUCLEOTIDE SEQUENCE</scope>
    <source>
        <strain evidence="8">PSN309</strain>
    </source>
</reference>